<dbReference type="EMBL" id="CM044702">
    <property type="protein sequence ID" value="KAI5678283.1"/>
    <property type="molecule type" value="Genomic_DNA"/>
</dbReference>
<keyword evidence="2" id="KW-1185">Reference proteome</keyword>
<protein>
    <submittedName>
        <fullName evidence="1">Uncharacterized protein</fullName>
    </submittedName>
</protein>
<name>A0ACC0C0K2_CATRO</name>
<evidence type="ECO:0000313" key="2">
    <source>
        <dbReference type="Proteomes" id="UP001060085"/>
    </source>
</evidence>
<gene>
    <name evidence="1" type="ORF">M9H77_09233</name>
</gene>
<reference evidence="2" key="1">
    <citation type="journal article" date="2023" name="Nat. Plants">
        <title>Single-cell RNA sequencing provides a high-resolution roadmap for understanding the multicellular compartmentation of specialized metabolism.</title>
        <authorList>
            <person name="Sun S."/>
            <person name="Shen X."/>
            <person name="Li Y."/>
            <person name="Li Y."/>
            <person name="Wang S."/>
            <person name="Li R."/>
            <person name="Zhang H."/>
            <person name="Shen G."/>
            <person name="Guo B."/>
            <person name="Wei J."/>
            <person name="Xu J."/>
            <person name="St-Pierre B."/>
            <person name="Chen S."/>
            <person name="Sun C."/>
        </authorList>
    </citation>
    <scope>NUCLEOTIDE SEQUENCE [LARGE SCALE GENOMIC DNA]</scope>
</reference>
<accession>A0ACC0C0K2</accession>
<sequence length="539" mass="61209">MPQPAVYLQIHVNGNQTFFLNEKLLLKFSGKLRKIIKQEKRRNLGLIEIDDFPGGPEGFELISRFCYNKGTILITVSNVSLLHCCAIYFGMTERICSQNLLQQTENFLQEIFYWSWNDIITCLKSCESFFSIADSYGLLQKVMYALLAKIAQNSDLNLLTSNSSSSSISSPETSSSSRLLPCSSSSNCWWFEDLALFSPRMIDYFVKSLGSYGSENNSLVLTKFLLNYLKTAVQINDNINHPRSDYKGLAETTVHGVIYLGKNAFSCRGLFWVLRVVSGFGISKNCRFGLEKMIAEMLDHAKLDDILVSGSNDAGQGVYDVNLVVRLIRLFVHNDKVSLEKVKKVGKLMENYLREIAPDQSLKISKFLAVAESLPDCSRDCYDGIYRAIDIYLESHPCISLEERSRLCRCLNYEKLSLEACKDLAKNPRIPPRIAVEALASQTSSINIPSSSSSFPIQNSISKRNKLYNNSDDHHQVDFEEEEEENDEIKLNIQKMQWRVVELEKVCQDMKSQMSRIVKGRVMIAPPNSHNTRTLPRMC</sequence>
<comment type="caution">
    <text evidence="1">The sequence shown here is derived from an EMBL/GenBank/DDBJ whole genome shotgun (WGS) entry which is preliminary data.</text>
</comment>
<evidence type="ECO:0000313" key="1">
    <source>
        <dbReference type="EMBL" id="KAI5678283.1"/>
    </source>
</evidence>
<organism evidence="1 2">
    <name type="scientific">Catharanthus roseus</name>
    <name type="common">Madagascar periwinkle</name>
    <name type="synonym">Vinca rosea</name>
    <dbReference type="NCBI Taxonomy" id="4058"/>
    <lineage>
        <taxon>Eukaryota</taxon>
        <taxon>Viridiplantae</taxon>
        <taxon>Streptophyta</taxon>
        <taxon>Embryophyta</taxon>
        <taxon>Tracheophyta</taxon>
        <taxon>Spermatophyta</taxon>
        <taxon>Magnoliopsida</taxon>
        <taxon>eudicotyledons</taxon>
        <taxon>Gunneridae</taxon>
        <taxon>Pentapetalae</taxon>
        <taxon>asterids</taxon>
        <taxon>lamiids</taxon>
        <taxon>Gentianales</taxon>
        <taxon>Apocynaceae</taxon>
        <taxon>Rauvolfioideae</taxon>
        <taxon>Vinceae</taxon>
        <taxon>Catharanthinae</taxon>
        <taxon>Catharanthus</taxon>
    </lineage>
</organism>
<dbReference type="Proteomes" id="UP001060085">
    <property type="component" value="Linkage Group LG02"/>
</dbReference>
<proteinExistence type="predicted"/>